<evidence type="ECO:0000313" key="4">
    <source>
        <dbReference type="Proteomes" id="UP001152797"/>
    </source>
</evidence>
<reference evidence="2" key="1">
    <citation type="submission" date="2022-10" db="EMBL/GenBank/DDBJ databases">
        <authorList>
            <person name="Chen Y."/>
            <person name="Dougan E. K."/>
            <person name="Chan C."/>
            <person name="Rhodes N."/>
            <person name="Thang M."/>
        </authorList>
    </citation>
    <scope>NUCLEOTIDE SEQUENCE</scope>
</reference>
<evidence type="ECO:0000313" key="2">
    <source>
        <dbReference type="EMBL" id="CAI3986957.1"/>
    </source>
</evidence>
<dbReference type="AlphaFoldDB" id="A0A9P1C7I2"/>
<organism evidence="2">
    <name type="scientific">Cladocopium goreaui</name>
    <dbReference type="NCBI Taxonomy" id="2562237"/>
    <lineage>
        <taxon>Eukaryota</taxon>
        <taxon>Sar</taxon>
        <taxon>Alveolata</taxon>
        <taxon>Dinophyceae</taxon>
        <taxon>Suessiales</taxon>
        <taxon>Symbiodiniaceae</taxon>
        <taxon>Cladocopium</taxon>
    </lineage>
</organism>
<accession>A0A9P1C7I2</accession>
<sequence>MSRSSNNDDHEIFLEKSRLDLEQEYGGSENGRQFKKDEQYRLYKVFKERELKSGTSNTATTKISGGGQLRSSSPLADESVDENSSQAPSAGASASGTRPNPEAEGVAKSLSSMLDSMCPLDKKGKNKENDSDTEDEDDEAQGKKPKKRKGKGRSTQQPRERTEDPQVQLYASQPFTLSATCLHYSHIIFVSSLSLSLSLPPSLSLSSLSLSLAPSLPPSRVFLNVLVSEAEAKKKELQSLNKIINGPVPKLHWLGFCLSWVPGQVMHFFTS</sequence>
<protein>
    <submittedName>
        <fullName evidence="2">Uncharacterized protein</fullName>
    </submittedName>
</protein>
<feature type="region of interest" description="Disordered" evidence="1">
    <location>
        <begin position="20"/>
        <end position="39"/>
    </location>
</feature>
<feature type="compositionally biased region" description="Low complexity" evidence="1">
    <location>
        <begin position="84"/>
        <end position="96"/>
    </location>
</feature>
<comment type="caution">
    <text evidence="2">The sequence shown here is derived from an EMBL/GenBank/DDBJ whole genome shotgun (WGS) entry which is preliminary data.</text>
</comment>
<feature type="compositionally biased region" description="Polar residues" evidence="1">
    <location>
        <begin position="53"/>
        <end position="74"/>
    </location>
</feature>
<evidence type="ECO:0000313" key="3">
    <source>
        <dbReference type="EMBL" id="CAL1140332.1"/>
    </source>
</evidence>
<keyword evidence="4" id="KW-1185">Reference proteome</keyword>
<reference evidence="3" key="2">
    <citation type="submission" date="2024-04" db="EMBL/GenBank/DDBJ databases">
        <authorList>
            <person name="Chen Y."/>
            <person name="Shah S."/>
            <person name="Dougan E. K."/>
            <person name="Thang M."/>
            <person name="Chan C."/>
        </authorList>
    </citation>
    <scope>NUCLEOTIDE SEQUENCE [LARGE SCALE GENOMIC DNA]</scope>
</reference>
<dbReference type="Proteomes" id="UP001152797">
    <property type="component" value="Unassembled WGS sequence"/>
</dbReference>
<dbReference type="EMBL" id="CAMXCT010001120">
    <property type="protein sequence ID" value="CAI3986957.1"/>
    <property type="molecule type" value="Genomic_DNA"/>
</dbReference>
<feature type="region of interest" description="Disordered" evidence="1">
    <location>
        <begin position="49"/>
        <end position="167"/>
    </location>
</feature>
<name>A0A9P1C7I2_9DINO</name>
<dbReference type="EMBL" id="CAMXCT020001120">
    <property type="protein sequence ID" value="CAL1140332.1"/>
    <property type="molecule type" value="Genomic_DNA"/>
</dbReference>
<dbReference type="EMBL" id="CAMXCT030001120">
    <property type="protein sequence ID" value="CAL4774269.1"/>
    <property type="molecule type" value="Genomic_DNA"/>
</dbReference>
<feature type="compositionally biased region" description="Basic residues" evidence="1">
    <location>
        <begin position="143"/>
        <end position="152"/>
    </location>
</feature>
<evidence type="ECO:0000256" key="1">
    <source>
        <dbReference type="SAM" id="MobiDB-lite"/>
    </source>
</evidence>
<feature type="compositionally biased region" description="Basic and acidic residues" evidence="1">
    <location>
        <begin position="120"/>
        <end position="130"/>
    </location>
</feature>
<proteinExistence type="predicted"/>
<gene>
    <name evidence="2" type="ORF">C1SCF055_LOCUS14268</name>
</gene>